<dbReference type="CDD" id="cd00603">
    <property type="entry name" value="IPT_PCSR"/>
    <property type="match status" value="1"/>
</dbReference>
<dbReference type="GO" id="GO:0006893">
    <property type="term" value="P:Golgi to plasma membrane transport"/>
    <property type="evidence" value="ECO:0007669"/>
    <property type="project" value="UniProtKB-UniRule"/>
</dbReference>
<gene>
    <name evidence="12" type="ORF">BOX15_Mlig000611g2</name>
    <name evidence="11" type="ORF">BOX15_Mlig000611g4</name>
</gene>
<evidence type="ECO:0000256" key="7">
    <source>
        <dbReference type="RuleBase" id="RU365069"/>
    </source>
</evidence>
<keyword evidence="5 7" id="KW-0268">Exocytosis</keyword>
<feature type="domain" description="Exocyst complex component EXOC2/Sec5 N-terminal" evidence="10">
    <location>
        <begin position="536"/>
        <end position="919"/>
    </location>
</feature>
<feature type="compositionally biased region" description="Acidic residues" evidence="8">
    <location>
        <begin position="489"/>
        <end position="501"/>
    </location>
</feature>
<dbReference type="STRING" id="282301.A0A267DDI3"/>
<evidence type="ECO:0000256" key="1">
    <source>
        <dbReference type="ARBA" id="ARBA00002660"/>
    </source>
</evidence>
<dbReference type="InterPro" id="IPR002909">
    <property type="entry name" value="IPT_dom"/>
</dbReference>
<dbReference type="Gene3D" id="2.60.40.10">
    <property type="entry name" value="Immunoglobulins"/>
    <property type="match status" value="1"/>
</dbReference>
<dbReference type="Proteomes" id="UP000215902">
    <property type="component" value="Unassembled WGS sequence"/>
</dbReference>
<evidence type="ECO:0000259" key="9">
    <source>
        <dbReference type="Pfam" id="PF01833"/>
    </source>
</evidence>
<evidence type="ECO:0000256" key="2">
    <source>
        <dbReference type="ARBA" id="ARBA00010578"/>
    </source>
</evidence>
<dbReference type="AlphaFoldDB" id="A0A267DDI3"/>
<dbReference type="Pfam" id="PF15469">
    <property type="entry name" value="Sec5"/>
    <property type="match status" value="2"/>
</dbReference>
<dbReference type="OrthoDB" id="26242at2759"/>
<dbReference type="InterPro" id="IPR039481">
    <property type="entry name" value="EXOC2/Sec5_N_dom"/>
</dbReference>
<feature type="region of interest" description="Disordered" evidence="8">
    <location>
        <begin position="489"/>
        <end position="512"/>
    </location>
</feature>
<keyword evidence="13" id="KW-1185">Reference proteome</keyword>
<proteinExistence type="inferred from homology"/>
<comment type="subunit">
    <text evidence="7">Component of the exocyst complex.</text>
</comment>
<sequence>SSPDINGISPRSGPPGTAVTIRGTYLGSSQDSIVALYICGFDCTLWAEWKSSKKIVAISGQTRLGPGAIVLVLGNEKGERVKCNCLVEFTVEALSVGLCDEWSVWPETDKSLFETQELKPSSTSAGSVVDPRRDRSASESAAAVAGSASSSVSAAGDPSADLLSADFDPVKFLLANYQGKSAPDLDREVRSLRTSVSADPAQAVGFLKPHLNDVFKGLDELDSLRRVAEQEQSQLQSHCLDTQRLLRDCNRIAGELFQAALNRKDHTDTLRNAIHVMEKSRGLFNLPGVLDAHMRAGNHKLAIDEYLRGKARYGSTRVPTFLRVWEQVESRATVLRRQLLNRLMPPTPQQQQQQQLDDDSSSHGSASAAQSDGPLPVDQHAYLVRQLQRLGAAKAAEDSLAYLRQRYLAGWWRRRPLGEFLRHYARLIGELQQAGIGGIGSGTDPLGDLAISWVNLQRSRLRLAGEDSASSAATEDDYDDEEISNIDEIDDYGDAGADNDEDKQQQQQSTKIDDAGAECRAMRQNLAGVSPQLVGPEAAKQLARLTSRLRLRYLSRLKRQYAAEVAGLRGSDDWPVPSGASAASATADGSHSQLPLVYEKLVNDFLTLLAECLHSANEIELPFEVTRVRWGPHIRAAVSTLMCSFCDRLRKQLRAVAASPSVASSASVSGVASLTTGSSQQPLQQQPTTQQCSRLLAVQCDASFAYRHPNRRILASLRAEGHEGLESMAAVVNAYYDAFLDELKAAYVEEKARAIYGPLEAKMLRAGFTWARCAPPAAPRLYVRDALHSVGEVLAEISGGFLTATTDESQKQQQLQQQSVLVGGRAYAEDVLKQVVGLLVQELHRCFTSVTAWCRNGRLQAYLDVRILDDLLSPYITYDSRGLLRAVYSAINSESGRTVLTLTTEETQLVDRIVRQERQFLAAALGKQA</sequence>
<dbReference type="EMBL" id="NIVC01004537">
    <property type="protein sequence ID" value="PAA47206.1"/>
    <property type="molecule type" value="Genomic_DNA"/>
</dbReference>
<evidence type="ECO:0000313" key="12">
    <source>
        <dbReference type="EMBL" id="PAA67501.1"/>
    </source>
</evidence>
<dbReference type="EMBL" id="NIVC01001480">
    <property type="protein sequence ID" value="PAA67501.1"/>
    <property type="molecule type" value="Genomic_DNA"/>
</dbReference>
<evidence type="ECO:0000256" key="4">
    <source>
        <dbReference type="ARBA" id="ARBA00022448"/>
    </source>
</evidence>
<keyword evidence="4 7" id="KW-0813">Transport</keyword>
<accession>A0A267DDI3</accession>
<evidence type="ECO:0000259" key="10">
    <source>
        <dbReference type="Pfam" id="PF15469"/>
    </source>
</evidence>
<evidence type="ECO:0000313" key="11">
    <source>
        <dbReference type="EMBL" id="PAA47206.1"/>
    </source>
</evidence>
<comment type="function">
    <text evidence="1 7">Component of the exocyst complex involved in the docking of exocytic vesicles with fusion sites on the plasma membrane.</text>
</comment>
<evidence type="ECO:0000313" key="13">
    <source>
        <dbReference type="Proteomes" id="UP000215902"/>
    </source>
</evidence>
<dbReference type="InterPro" id="IPR014756">
    <property type="entry name" value="Ig_E-set"/>
</dbReference>
<evidence type="ECO:0000256" key="8">
    <source>
        <dbReference type="SAM" id="MobiDB-lite"/>
    </source>
</evidence>
<dbReference type="InterPro" id="IPR029175">
    <property type="entry name" value="EXOC2/Sec5"/>
</dbReference>
<dbReference type="Pfam" id="PF01833">
    <property type="entry name" value="TIG"/>
    <property type="match status" value="1"/>
</dbReference>
<feature type="domain" description="IPT/TIG" evidence="9">
    <location>
        <begin position="3"/>
        <end position="75"/>
    </location>
</feature>
<dbReference type="SUPFAM" id="SSF81296">
    <property type="entry name" value="E set domains"/>
    <property type="match status" value="1"/>
</dbReference>
<feature type="domain" description="Exocyst complex component EXOC2/Sec5 N-terminal" evidence="10">
    <location>
        <begin position="162"/>
        <end position="354"/>
    </location>
</feature>
<evidence type="ECO:0000256" key="6">
    <source>
        <dbReference type="ARBA" id="ARBA00022927"/>
    </source>
</evidence>
<feature type="region of interest" description="Disordered" evidence="8">
    <location>
        <begin position="346"/>
        <end position="375"/>
    </location>
</feature>
<dbReference type="InterPro" id="IPR013783">
    <property type="entry name" value="Ig-like_fold"/>
</dbReference>
<dbReference type="GO" id="GO:0006887">
    <property type="term" value="P:exocytosis"/>
    <property type="evidence" value="ECO:0007669"/>
    <property type="project" value="UniProtKB-KW"/>
</dbReference>
<feature type="compositionally biased region" description="Low complexity" evidence="8">
    <location>
        <begin position="362"/>
        <end position="372"/>
    </location>
</feature>
<protein>
    <recommendedName>
        <fullName evidence="3 7">Exocyst complex component 2</fullName>
    </recommendedName>
</protein>
<feature type="non-terminal residue" evidence="11">
    <location>
        <position position="1"/>
    </location>
</feature>
<organism evidence="11 13">
    <name type="scientific">Macrostomum lignano</name>
    <dbReference type="NCBI Taxonomy" id="282301"/>
    <lineage>
        <taxon>Eukaryota</taxon>
        <taxon>Metazoa</taxon>
        <taxon>Spiralia</taxon>
        <taxon>Lophotrochozoa</taxon>
        <taxon>Platyhelminthes</taxon>
        <taxon>Rhabditophora</taxon>
        <taxon>Macrostomorpha</taxon>
        <taxon>Macrostomida</taxon>
        <taxon>Macrostomidae</taxon>
        <taxon>Macrostomum</taxon>
    </lineage>
</organism>
<dbReference type="GO" id="GO:0000145">
    <property type="term" value="C:exocyst"/>
    <property type="evidence" value="ECO:0007669"/>
    <property type="project" value="UniProtKB-UniRule"/>
</dbReference>
<keyword evidence="6 7" id="KW-0653">Protein transport</keyword>
<dbReference type="PANTHER" id="PTHR13043:SF1">
    <property type="entry name" value="EXOCYST COMPLEX COMPONENT 2"/>
    <property type="match status" value="1"/>
</dbReference>
<reference evidence="11 13" key="1">
    <citation type="submission" date="2017-06" db="EMBL/GenBank/DDBJ databases">
        <title>A platform for efficient transgenesis in Macrostomum lignano, a flatworm model organism for stem cell research.</title>
        <authorList>
            <person name="Berezikov E."/>
        </authorList>
    </citation>
    <scope>NUCLEOTIDE SEQUENCE [LARGE SCALE GENOMIC DNA]</scope>
    <source>
        <strain evidence="11">DV1</strain>
        <tissue evidence="11">Whole organism</tissue>
    </source>
</reference>
<evidence type="ECO:0000256" key="3">
    <source>
        <dbReference type="ARBA" id="ARBA00017526"/>
    </source>
</evidence>
<comment type="caution">
    <text evidence="11">The sequence shown here is derived from an EMBL/GenBank/DDBJ whole genome shotgun (WGS) entry which is preliminary data.</text>
</comment>
<dbReference type="PANTHER" id="PTHR13043">
    <property type="entry name" value="EXOCYST COMPLEX COMPONENT SEC5"/>
    <property type="match status" value="1"/>
</dbReference>
<evidence type="ECO:0000256" key="5">
    <source>
        <dbReference type="ARBA" id="ARBA00022483"/>
    </source>
</evidence>
<comment type="similarity">
    <text evidence="2 7">Belongs to the SEC5 family.</text>
</comment>
<dbReference type="GO" id="GO:0015031">
    <property type="term" value="P:protein transport"/>
    <property type="evidence" value="ECO:0007669"/>
    <property type="project" value="UniProtKB-KW"/>
</dbReference>
<name>A0A267DDI3_9PLAT</name>